<protein>
    <submittedName>
        <fullName evidence="1">Uncharacterized protein</fullName>
    </submittedName>
</protein>
<dbReference type="KEGG" id="blac:94344818"/>
<dbReference type="EMBL" id="SHOA02000015">
    <property type="protein sequence ID" value="TDH71652.1"/>
    <property type="molecule type" value="Genomic_DNA"/>
</dbReference>
<evidence type="ECO:0000313" key="2">
    <source>
        <dbReference type="Proteomes" id="UP000294530"/>
    </source>
</evidence>
<keyword evidence="2" id="KW-1185">Reference proteome</keyword>
<dbReference type="AlphaFoldDB" id="A0A976FRH8"/>
<dbReference type="GeneID" id="94344818"/>
<proteinExistence type="predicted"/>
<dbReference type="RefSeq" id="XP_067821151.1">
    <property type="nucleotide sequence ID" value="XM_067959147.1"/>
</dbReference>
<organism evidence="1 2">
    <name type="scientific">Bremia lactucae</name>
    <name type="common">Lettuce downy mildew</name>
    <dbReference type="NCBI Taxonomy" id="4779"/>
    <lineage>
        <taxon>Eukaryota</taxon>
        <taxon>Sar</taxon>
        <taxon>Stramenopiles</taxon>
        <taxon>Oomycota</taxon>
        <taxon>Peronosporomycetes</taxon>
        <taxon>Peronosporales</taxon>
        <taxon>Peronosporaceae</taxon>
        <taxon>Bremia</taxon>
    </lineage>
</organism>
<name>A0A976FRH8_BRELC</name>
<dbReference type="Proteomes" id="UP000294530">
    <property type="component" value="Unassembled WGS sequence"/>
</dbReference>
<evidence type="ECO:0000313" key="1">
    <source>
        <dbReference type="EMBL" id="TDH71652.1"/>
    </source>
</evidence>
<comment type="caution">
    <text evidence="1">The sequence shown here is derived from an EMBL/GenBank/DDBJ whole genome shotgun (WGS) entry which is preliminary data.</text>
</comment>
<accession>A0A976FRH8</accession>
<gene>
    <name evidence="1" type="ORF">CCR75_001042</name>
</gene>
<sequence length="297" mass="34004">MHFCNGGVPSSIASLVIQQKLLQSSPLYSAMNLDQLPHEVSEVATTSIVTILHYWRFKNLQLSDLLSRANFMWNNNLRNVIKTFQDPAFLVCFKYATEGDRRNENTAFLSLKEIFKANHLDNQIEDIIAAGQSALIRGEIEEKSGLPDVLEYLESQIAKEMSPKLIIGEFDIQKPSENTLRDVFRKLEIACSIHKMDASKATWLLEQLSGSSYEYKLFTIMHWWLTYDDDATLPNAVLNELRVHLRKSTRSAMNRVRDDSQQLLLGDNTAALNDKFGLKSIYHEWKAFMKVALQDDV</sequence>
<reference evidence="1 2" key="1">
    <citation type="journal article" date="2021" name="Genome Biol.">
        <title>AFLAP: assembly-free linkage analysis pipeline using k-mers from genome sequencing data.</title>
        <authorList>
            <person name="Fletcher K."/>
            <person name="Zhang L."/>
            <person name="Gil J."/>
            <person name="Han R."/>
            <person name="Cavanaugh K."/>
            <person name="Michelmore R."/>
        </authorList>
    </citation>
    <scope>NUCLEOTIDE SEQUENCE [LARGE SCALE GENOMIC DNA]</scope>
    <source>
        <strain evidence="1 2">SF5</strain>
    </source>
</reference>